<comment type="caution">
    <text evidence="1">The sequence shown here is derived from an EMBL/GenBank/DDBJ whole genome shotgun (WGS) entry which is preliminary data.</text>
</comment>
<reference evidence="1" key="1">
    <citation type="submission" date="2020-06" db="EMBL/GenBank/DDBJ databases">
        <authorList>
            <person name="Li T."/>
            <person name="Hu X."/>
            <person name="Zhang T."/>
            <person name="Song X."/>
            <person name="Zhang H."/>
            <person name="Dai N."/>
            <person name="Sheng W."/>
            <person name="Hou X."/>
            <person name="Wei L."/>
        </authorList>
    </citation>
    <scope>NUCLEOTIDE SEQUENCE</scope>
    <source>
        <strain evidence="1">KEN1</strain>
        <tissue evidence="1">Leaf</tissue>
    </source>
</reference>
<reference evidence="1" key="2">
    <citation type="journal article" date="2024" name="Plant">
        <title>Genomic evolution and insights into agronomic trait innovations of Sesamum species.</title>
        <authorList>
            <person name="Miao H."/>
            <person name="Wang L."/>
            <person name="Qu L."/>
            <person name="Liu H."/>
            <person name="Sun Y."/>
            <person name="Le M."/>
            <person name="Wang Q."/>
            <person name="Wei S."/>
            <person name="Zheng Y."/>
            <person name="Lin W."/>
            <person name="Duan Y."/>
            <person name="Cao H."/>
            <person name="Xiong S."/>
            <person name="Wang X."/>
            <person name="Wei L."/>
            <person name="Li C."/>
            <person name="Ma Q."/>
            <person name="Ju M."/>
            <person name="Zhao R."/>
            <person name="Li G."/>
            <person name="Mu C."/>
            <person name="Tian Q."/>
            <person name="Mei H."/>
            <person name="Zhang T."/>
            <person name="Gao T."/>
            <person name="Zhang H."/>
        </authorList>
    </citation>
    <scope>NUCLEOTIDE SEQUENCE</scope>
    <source>
        <strain evidence="1">KEN1</strain>
    </source>
</reference>
<dbReference type="EMBL" id="JACGWN010000010">
    <property type="protein sequence ID" value="KAL0427723.1"/>
    <property type="molecule type" value="Genomic_DNA"/>
</dbReference>
<sequence length="85" mass="9746">MYKILQTSQYPPGSIPWPPAYFCQVNNRGLQTIDTKVDERLKGWGKLQLSFAARGVIKIIEARMRTFLWHGNTGTRLAKVAWLVL</sequence>
<accession>A0AAW2VES2</accession>
<evidence type="ECO:0000313" key="1">
    <source>
        <dbReference type="EMBL" id="KAL0427723.1"/>
    </source>
</evidence>
<gene>
    <name evidence="1" type="ORF">Slati_2947100</name>
</gene>
<organism evidence="1">
    <name type="scientific">Sesamum latifolium</name>
    <dbReference type="NCBI Taxonomy" id="2727402"/>
    <lineage>
        <taxon>Eukaryota</taxon>
        <taxon>Viridiplantae</taxon>
        <taxon>Streptophyta</taxon>
        <taxon>Embryophyta</taxon>
        <taxon>Tracheophyta</taxon>
        <taxon>Spermatophyta</taxon>
        <taxon>Magnoliopsida</taxon>
        <taxon>eudicotyledons</taxon>
        <taxon>Gunneridae</taxon>
        <taxon>Pentapetalae</taxon>
        <taxon>asterids</taxon>
        <taxon>lamiids</taxon>
        <taxon>Lamiales</taxon>
        <taxon>Pedaliaceae</taxon>
        <taxon>Sesamum</taxon>
    </lineage>
</organism>
<name>A0AAW2VES2_9LAMI</name>
<protein>
    <submittedName>
        <fullName evidence="1">Uncharacterized protein</fullName>
    </submittedName>
</protein>
<dbReference type="AlphaFoldDB" id="A0AAW2VES2"/>
<proteinExistence type="predicted"/>